<keyword evidence="3" id="KW-1185">Reference proteome</keyword>
<feature type="compositionally biased region" description="Gly residues" evidence="1">
    <location>
        <begin position="284"/>
        <end position="299"/>
    </location>
</feature>
<dbReference type="AlphaFoldDB" id="A0A9W6BC72"/>
<dbReference type="Proteomes" id="UP001165080">
    <property type="component" value="Unassembled WGS sequence"/>
</dbReference>
<organism evidence="2 3">
    <name type="scientific">Pleodorina starrii</name>
    <dbReference type="NCBI Taxonomy" id="330485"/>
    <lineage>
        <taxon>Eukaryota</taxon>
        <taxon>Viridiplantae</taxon>
        <taxon>Chlorophyta</taxon>
        <taxon>core chlorophytes</taxon>
        <taxon>Chlorophyceae</taxon>
        <taxon>CS clade</taxon>
        <taxon>Chlamydomonadales</taxon>
        <taxon>Volvocaceae</taxon>
        <taxon>Pleodorina</taxon>
    </lineage>
</organism>
<feature type="region of interest" description="Disordered" evidence="1">
    <location>
        <begin position="100"/>
        <end position="314"/>
    </location>
</feature>
<gene>
    <name evidence="2" type="primary">PLEST006596</name>
    <name evidence="2" type="ORF">PLESTB_000223500</name>
</gene>
<evidence type="ECO:0000313" key="2">
    <source>
        <dbReference type="EMBL" id="GLC49479.1"/>
    </source>
</evidence>
<protein>
    <submittedName>
        <fullName evidence="2">Uncharacterized protein</fullName>
    </submittedName>
</protein>
<feature type="compositionally biased region" description="Low complexity" evidence="1">
    <location>
        <begin position="100"/>
        <end position="109"/>
    </location>
</feature>
<feature type="compositionally biased region" description="Low complexity" evidence="1">
    <location>
        <begin position="586"/>
        <end position="595"/>
    </location>
</feature>
<feature type="compositionally biased region" description="Low complexity" evidence="1">
    <location>
        <begin position="301"/>
        <end position="314"/>
    </location>
</feature>
<evidence type="ECO:0000256" key="1">
    <source>
        <dbReference type="SAM" id="MobiDB-lite"/>
    </source>
</evidence>
<feature type="region of interest" description="Disordered" evidence="1">
    <location>
        <begin position="586"/>
        <end position="622"/>
    </location>
</feature>
<feature type="region of interest" description="Disordered" evidence="1">
    <location>
        <begin position="472"/>
        <end position="543"/>
    </location>
</feature>
<proteinExistence type="predicted"/>
<evidence type="ECO:0000313" key="3">
    <source>
        <dbReference type="Proteomes" id="UP001165080"/>
    </source>
</evidence>
<comment type="caution">
    <text evidence="2">The sequence shown here is derived from an EMBL/GenBank/DDBJ whole genome shotgun (WGS) entry which is preliminary data.</text>
</comment>
<feature type="compositionally biased region" description="Basic residues" evidence="1">
    <location>
        <begin position="472"/>
        <end position="481"/>
    </location>
</feature>
<feature type="compositionally biased region" description="Low complexity" evidence="1">
    <location>
        <begin position="144"/>
        <end position="154"/>
    </location>
</feature>
<feature type="compositionally biased region" description="Low complexity" evidence="1">
    <location>
        <begin position="517"/>
        <end position="537"/>
    </location>
</feature>
<name>A0A9W6BC72_9CHLO</name>
<accession>A0A9W6BC72</accession>
<feature type="region of interest" description="Disordered" evidence="1">
    <location>
        <begin position="424"/>
        <end position="445"/>
    </location>
</feature>
<reference evidence="2 3" key="1">
    <citation type="journal article" date="2023" name="Commun. Biol.">
        <title>Reorganization of the ancestral sex-determining regions during the evolution of trioecy in Pleodorina starrii.</title>
        <authorList>
            <person name="Takahashi K."/>
            <person name="Suzuki S."/>
            <person name="Kawai-Toyooka H."/>
            <person name="Yamamoto K."/>
            <person name="Hamaji T."/>
            <person name="Ootsuki R."/>
            <person name="Yamaguchi H."/>
            <person name="Kawachi M."/>
            <person name="Higashiyama T."/>
            <person name="Nozaki H."/>
        </authorList>
    </citation>
    <scope>NUCLEOTIDE SEQUENCE [LARGE SCALE GENOMIC DNA]</scope>
    <source>
        <strain evidence="2 3">NIES-4479</strain>
    </source>
</reference>
<dbReference type="EMBL" id="BRXU01000002">
    <property type="protein sequence ID" value="GLC49479.1"/>
    <property type="molecule type" value="Genomic_DNA"/>
</dbReference>
<feature type="compositionally biased region" description="Low complexity" evidence="1">
    <location>
        <begin position="240"/>
        <end position="250"/>
    </location>
</feature>
<feature type="compositionally biased region" description="Polar residues" evidence="1">
    <location>
        <begin position="191"/>
        <end position="206"/>
    </location>
</feature>
<feature type="compositionally biased region" description="Low complexity" evidence="1">
    <location>
        <begin position="169"/>
        <end position="187"/>
    </location>
</feature>
<sequence length="752" mass="75579">MSSKPASTKSEAQDVFLYRREVLKSPDEVLSEARKNHSIFKSNVVTGSFRPNVRNVGLSRFQFGDGEYAASVESMQRLITEKTARPEPLPEMHEPVRLTRTLSRSMSSRHNPFRSSVCTKPRLQVDDGGGVSTGPHDGELSPGQAQQQAQAQNQGKTDTGKAQVEADTAAAAAASAASEGAGPAEPAIASDANQQAIIGRNDSVTSPAAAGPVISRRPSVGAGSRRSTSFRSLAANKPQSPHAGALSSPSSGGGFVGPAFWSVDSVGERDGAGDGEADADADNGSGGDGSGDDGSGGGQPSTTSPANASAHASASTYPALANNTPASGADSDLDCGAGSPGGAFTSSFSLFAPRSSVASPVLSSNLSESSTCRVDQLLRDLRKFKVAATLATAAAGGGRSARVSLSGGPRFESARDQFISKGRSATLNHLPDDDGKPTSGKTAAAAVTVSAGGGEAADRPCNAHYNANARLHHHHHHHHQNHVQYQQPMSPPPPPQLQQQAPPDRTSSSQLQLHYMPSPLAAPPGSSSSSGAPSPLSRPGTARLSTAGVPMAFVAAGVPGSPSLPVSPAAAGSPAAAAWTSATQLGGGASASATAPSQWTHRRLHNPPAVDDDRPASKPHNAFSSSMLNAAASPNLSPRTSHPAATGPGAMAAAAAAAASVAAAAPPSPAGAGPAAGRSSARRSIGEVPVAMPPSRSTAPGAPLDGWSSRGAGLANGNVRRHVTVGNFFSNLLAAAGGQARSTGFASQPEAS</sequence>